<evidence type="ECO:0000313" key="2">
    <source>
        <dbReference type="EMBL" id="KAF6151892.1"/>
    </source>
</evidence>
<dbReference type="InterPro" id="IPR050115">
    <property type="entry name" value="Proteasome_alpha"/>
</dbReference>
<proteinExistence type="predicted"/>
<dbReference type="AlphaFoldDB" id="A0A7J7MAN5"/>
<dbReference type="OrthoDB" id="40134at2759"/>
<dbReference type="EMBL" id="JACGCM010001659">
    <property type="protein sequence ID" value="KAF6151892.1"/>
    <property type="molecule type" value="Genomic_DNA"/>
</dbReference>
<dbReference type="Proteomes" id="UP000541444">
    <property type="component" value="Unassembled WGS sequence"/>
</dbReference>
<reference evidence="2 3" key="1">
    <citation type="journal article" date="2020" name="IScience">
        <title>Genome Sequencing of the Endangered Kingdonia uniflora (Circaeasteraceae, Ranunculales) Reveals Potential Mechanisms of Evolutionary Specialization.</title>
        <authorList>
            <person name="Sun Y."/>
            <person name="Deng T."/>
            <person name="Zhang A."/>
            <person name="Moore M.J."/>
            <person name="Landis J.B."/>
            <person name="Lin N."/>
            <person name="Zhang H."/>
            <person name="Zhang X."/>
            <person name="Huang J."/>
            <person name="Zhang X."/>
            <person name="Sun H."/>
            <person name="Wang H."/>
        </authorList>
    </citation>
    <scope>NUCLEOTIDE SEQUENCE [LARGE SCALE GENOMIC DNA]</scope>
    <source>
        <strain evidence="2">TB1705</strain>
        <tissue evidence="2">Leaf</tissue>
    </source>
</reference>
<evidence type="ECO:0000313" key="3">
    <source>
        <dbReference type="Proteomes" id="UP000541444"/>
    </source>
</evidence>
<dbReference type="PANTHER" id="PTHR11599">
    <property type="entry name" value="PROTEASOME SUBUNIT ALPHA/BETA"/>
    <property type="match status" value="1"/>
</dbReference>
<keyword evidence="3" id="KW-1185">Reference proteome</keyword>
<dbReference type="SUPFAM" id="SSF56235">
    <property type="entry name" value="N-terminal nucleophile aminohydrolases (Ntn hydrolases)"/>
    <property type="match status" value="1"/>
</dbReference>
<name>A0A7J7MAN5_9MAGN</name>
<dbReference type="GO" id="GO:0005839">
    <property type="term" value="C:proteasome core complex"/>
    <property type="evidence" value="ECO:0007669"/>
    <property type="project" value="InterPro"/>
</dbReference>
<gene>
    <name evidence="2" type="ORF">GIB67_010466</name>
</gene>
<sequence length="84" mass="9171">MRSFGCGVVVGGYDRYGPQLYMAEPSGVSYYFGAAIGKGRLAAKTLLDSLEIPTYRTSVDKIEKLTKPSFCAPQMLPELDKISD</sequence>
<dbReference type="GO" id="GO:0051603">
    <property type="term" value="P:proteolysis involved in protein catabolic process"/>
    <property type="evidence" value="ECO:0007669"/>
    <property type="project" value="InterPro"/>
</dbReference>
<dbReference type="Pfam" id="PF00227">
    <property type="entry name" value="Proteasome"/>
    <property type="match status" value="1"/>
</dbReference>
<keyword evidence="1" id="KW-0647">Proteasome</keyword>
<dbReference type="InterPro" id="IPR001353">
    <property type="entry name" value="Proteasome_sua/b"/>
</dbReference>
<protein>
    <submittedName>
        <fullName evidence="2">Uncharacterized protein</fullName>
    </submittedName>
</protein>
<evidence type="ECO:0000256" key="1">
    <source>
        <dbReference type="ARBA" id="ARBA00022942"/>
    </source>
</evidence>
<dbReference type="InterPro" id="IPR029055">
    <property type="entry name" value="Ntn_hydrolases_N"/>
</dbReference>
<comment type="caution">
    <text evidence="2">The sequence shown here is derived from an EMBL/GenBank/DDBJ whole genome shotgun (WGS) entry which is preliminary data.</text>
</comment>
<organism evidence="2 3">
    <name type="scientific">Kingdonia uniflora</name>
    <dbReference type="NCBI Taxonomy" id="39325"/>
    <lineage>
        <taxon>Eukaryota</taxon>
        <taxon>Viridiplantae</taxon>
        <taxon>Streptophyta</taxon>
        <taxon>Embryophyta</taxon>
        <taxon>Tracheophyta</taxon>
        <taxon>Spermatophyta</taxon>
        <taxon>Magnoliopsida</taxon>
        <taxon>Ranunculales</taxon>
        <taxon>Circaeasteraceae</taxon>
        <taxon>Kingdonia</taxon>
    </lineage>
</organism>
<accession>A0A7J7MAN5</accession>
<dbReference type="Gene3D" id="3.60.20.10">
    <property type="entry name" value="Glutamine Phosphoribosylpyrophosphate, subunit 1, domain 1"/>
    <property type="match status" value="1"/>
</dbReference>